<dbReference type="EMBL" id="BARV01009814">
    <property type="protein sequence ID" value="GAI04366.1"/>
    <property type="molecule type" value="Genomic_DNA"/>
</dbReference>
<protein>
    <submittedName>
        <fullName evidence="1">Uncharacterized protein</fullName>
    </submittedName>
</protein>
<gene>
    <name evidence="1" type="ORF">S06H3_19218</name>
</gene>
<comment type="caution">
    <text evidence="1">The sequence shown here is derived from an EMBL/GenBank/DDBJ whole genome shotgun (WGS) entry which is preliminary data.</text>
</comment>
<organism evidence="1">
    <name type="scientific">marine sediment metagenome</name>
    <dbReference type="NCBI Taxonomy" id="412755"/>
    <lineage>
        <taxon>unclassified sequences</taxon>
        <taxon>metagenomes</taxon>
        <taxon>ecological metagenomes</taxon>
    </lineage>
</organism>
<sequence>SYFEAPLDFLSTVEYINAQRVREVVEGLRKEEYPTDRSLGYKQALTDLLKELGL</sequence>
<proteinExistence type="predicted"/>
<dbReference type="AlphaFoldDB" id="X1LEV0"/>
<name>X1LEV0_9ZZZZ</name>
<evidence type="ECO:0000313" key="1">
    <source>
        <dbReference type="EMBL" id="GAI04366.1"/>
    </source>
</evidence>
<reference evidence="1" key="1">
    <citation type="journal article" date="2014" name="Front. Microbiol.">
        <title>High frequency of phylogenetically diverse reductive dehalogenase-homologous genes in deep subseafloor sedimentary metagenomes.</title>
        <authorList>
            <person name="Kawai M."/>
            <person name="Futagami T."/>
            <person name="Toyoda A."/>
            <person name="Takaki Y."/>
            <person name="Nishi S."/>
            <person name="Hori S."/>
            <person name="Arai W."/>
            <person name="Tsubouchi T."/>
            <person name="Morono Y."/>
            <person name="Uchiyama I."/>
            <person name="Ito T."/>
            <person name="Fujiyama A."/>
            <person name="Inagaki F."/>
            <person name="Takami H."/>
        </authorList>
    </citation>
    <scope>NUCLEOTIDE SEQUENCE</scope>
    <source>
        <strain evidence="1">Expedition CK06-06</strain>
    </source>
</reference>
<feature type="non-terminal residue" evidence="1">
    <location>
        <position position="1"/>
    </location>
</feature>
<accession>X1LEV0</accession>